<accession>S2RUE4</accession>
<dbReference type="Pfam" id="PF00106">
    <property type="entry name" value="adh_short"/>
    <property type="match status" value="1"/>
</dbReference>
<organism evidence="1 2">
    <name type="scientific">Lacticaseibacillus paracasei subsp. paracasei Lpp126</name>
    <dbReference type="NCBI Taxonomy" id="1256206"/>
    <lineage>
        <taxon>Bacteria</taxon>
        <taxon>Bacillati</taxon>
        <taxon>Bacillota</taxon>
        <taxon>Bacilli</taxon>
        <taxon>Lactobacillales</taxon>
        <taxon>Lactobacillaceae</taxon>
        <taxon>Lacticaseibacillus</taxon>
    </lineage>
</organism>
<evidence type="ECO:0000313" key="2">
    <source>
        <dbReference type="Proteomes" id="UP000014243"/>
    </source>
</evidence>
<protein>
    <submittedName>
        <fullName evidence="1">Carbonyl reductase</fullName>
    </submittedName>
</protein>
<dbReference type="InterPro" id="IPR002347">
    <property type="entry name" value="SDR_fam"/>
</dbReference>
<dbReference type="Gene3D" id="3.40.50.720">
    <property type="entry name" value="NAD(P)-binding Rossmann-like Domain"/>
    <property type="match status" value="1"/>
</dbReference>
<evidence type="ECO:0000313" key="1">
    <source>
        <dbReference type="EMBL" id="EPC75101.1"/>
    </source>
</evidence>
<proteinExistence type="predicted"/>
<name>S2RUE4_LACPA</name>
<gene>
    <name evidence="1" type="ORF">Lpp126_09649</name>
</gene>
<dbReference type="EMBL" id="ANKC01000691">
    <property type="protein sequence ID" value="EPC75101.1"/>
    <property type="molecule type" value="Genomic_DNA"/>
</dbReference>
<dbReference type="AlphaFoldDB" id="S2RUE4"/>
<feature type="non-terminal residue" evidence="1">
    <location>
        <position position="43"/>
    </location>
</feature>
<dbReference type="Proteomes" id="UP000014243">
    <property type="component" value="Unassembled WGS sequence"/>
</dbReference>
<dbReference type="SUPFAM" id="SSF51735">
    <property type="entry name" value="NAD(P)-binding Rossmann-fold domains"/>
    <property type="match status" value="1"/>
</dbReference>
<comment type="caution">
    <text evidence="1">The sequence shown here is derived from an EMBL/GenBank/DDBJ whole genome shotgun (WGS) entry which is preliminary data.</text>
</comment>
<reference evidence="1 2" key="1">
    <citation type="journal article" date="2013" name="PLoS ONE">
        <title>Lactobacillus paracasei comparative genomics: towards species pan-genome definition and exploitation of diversity.</title>
        <authorList>
            <person name="Smokvina T."/>
            <person name="Wels M."/>
            <person name="Polka J."/>
            <person name="Chervaux C."/>
            <person name="Brisse S."/>
            <person name="Boekhorst J."/>
            <person name="van Hylckama Vlieg J.E."/>
            <person name="Siezen R.J."/>
        </authorList>
    </citation>
    <scope>NUCLEOTIDE SEQUENCE [LARGE SCALE GENOMIC DNA]</scope>
    <source>
        <strain evidence="1 2">Lpp126</strain>
    </source>
</reference>
<dbReference type="InterPro" id="IPR036291">
    <property type="entry name" value="NAD(P)-bd_dom_sf"/>
</dbReference>
<sequence>MVKRQTLTLITGADKGIGFETAMALGKRGQHLLVGARNQARGE</sequence>